<dbReference type="Gene3D" id="3.40.50.300">
    <property type="entry name" value="P-loop containing nucleotide triphosphate hydrolases"/>
    <property type="match status" value="1"/>
</dbReference>
<evidence type="ECO:0000313" key="2">
    <source>
        <dbReference type="Proteomes" id="UP000887116"/>
    </source>
</evidence>
<protein>
    <submittedName>
        <fullName evidence="1">Putative discs large log 5a</fullName>
    </submittedName>
</protein>
<evidence type="ECO:0000313" key="1">
    <source>
        <dbReference type="EMBL" id="GFR00558.1"/>
    </source>
</evidence>
<dbReference type="GO" id="GO:0035331">
    <property type="term" value="P:negative regulation of hippo signaling"/>
    <property type="evidence" value="ECO:0007669"/>
    <property type="project" value="TreeGrafter"/>
</dbReference>
<comment type="caution">
    <text evidence="1">The sequence shown here is derived from an EMBL/GenBank/DDBJ whole genome shotgun (WGS) entry which is preliminary data.</text>
</comment>
<dbReference type="PANTHER" id="PTHR46360">
    <property type="entry name" value="DISKS LARGE HOMOLOG 5"/>
    <property type="match status" value="1"/>
</dbReference>
<dbReference type="SUPFAM" id="SSF52540">
    <property type="entry name" value="P-loop containing nucleoside triphosphate hydrolases"/>
    <property type="match status" value="1"/>
</dbReference>
<name>A0A8X6GBT4_TRICU</name>
<dbReference type="AlphaFoldDB" id="A0A8X6GBT4"/>
<keyword evidence="2" id="KW-1185">Reference proteome</keyword>
<dbReference type="GO" id="GO:0005886">
    <property type="term" value="C:plasma membrane"/>
    <property type="evidence" value="ECO:0007669"/>
    <property type="project" value="TreeGrafter"/>
</dbReference>
<proteinExistence type="predicted"/>
<sequence>MYHGKIRKRSCILPQIPCPIAGTKIKPPFLPGILPGRHVNASKEDPCREVKDSRYLIEKVTTKAAKEMFEHALKIESEYKQLINAVIPGSNLAYMCTQVKSCVEEEQSKALWVPSGSL</sequence>
<accession>A0A8X6GBT4</accession>
<dbReference type="EMBL" id="BMAO01005301">
    <property type="protein sequence ID" value="GFR00558.1"/>
    <property type="molecule type" value="Genomic_DNA"/>
</dbReference>
<dbReference type="Proteomes" id="UP000887116">
    <property type="component" value="Unassembled WGS sequence"/>
</dbReference>
<organism evidence="1 2">
    <name type="scientific">Trichonephila clavata</name>
    <name type="common">Joro spider</name>
    <name type="synonym">Nephila clavata</name>
    <dbReference type="NCBI Taxonomy" id="2740835"/>
    <lineage>
        <taxon>Eukaryota</taxon>
        <taxon>Metazoa</taxon>
        <taxon>Ecdysozoa</taxon>
        <taxon>Arthropoda</taxon>
        <taxon>Chelicerata</taxon>
        <taxon>Arachnida</taxon>
        <taxon>Araneae</taxon>
        <taxon>Araneomorphae</taxon>
        <taxon>Entelegynae</taxon>
        <taxon>Araneoidea</taxon>
        <taxon>Nephilidae</taxon>
        <taxon>Trichonephila</taxon>
    </lineage>
</organism>
<dbReference type="InterPro" id="IPR053004">
    <property type="entry name" value="MAGUK_Signaling_Regulators"/>
</dbReference>
<dbReference type="PANTHER" id="PTHR46360:SF1">
    <property type="entry name" value="DISKS LARGE HOMOLOG 5"/>
    <property type="match status" value="1"/>
</dbReference>
<dbReference type="InterPro" id="IPR027417">
    <property type="entry name" value="P-loop_NTPase"/>
</dbReference>
<gene>
    <name evidence="1" type="ORF">TNCT_692241</name>
</gene>
<reference evidence="1" key="1">
    <citation type="submission" date="2020-07" db="EMBL/GenBank/DDBJ databases">
        <title>Multicomponent nature underlies the extraordinary mechanical properties of spider dragline silk.</title>
        <authorList>
            <person name="Kono N."/>
            <person name="Nakamura H."/>
            <person name="Mori M."/>
            <person name="Yoshida Y."/>
            <person name="Ohtoshi R."/>
            <person name="Malay A.D."/>
            <person name="Moran D.A.P."/>
            <person name="Tomita M."/>
            <person name="Numata K."/>
            <person name="Arakawa K."/>
        </authorList>
    </citation>
    <scope>NUCLEOTIDE SEQUENCE</scope>
</reference>
<dbReference type="OrthoDB" id="6506532at2759"/>